<reference evidence="4 5" key="1">
    <citation type="submission" date="2015-10" db="EMBL/GenBank/DDBJ databases">
        <title>Draft genome sequence of pyrrolomycin-producing Streptomyces vitaminophilus.</title>
        <authorList>
            <person name="Graham D.E."/>
            <person name="Mahan K.M."/>
            <person name="Klingeman D.M."/>
            <person name="Hettich R.L."/>
            <person name="Parry R.J."/>
        </authorList>
    </citation>
    <scope>NUCLEOTIDE SEQUENCE [LARGE SCALE GENOMIC DNA]</scope>
    <source>
        <strain evidence="4 5">ATCC 31673</strain>
    </source>
</reference>
<feature type="signal peptide" evidence="3">
    <location>
        <begin position="1"/>
        <end position="27"/>
    </location>
</feature>
<evidence type="ECO:0000256" key="2">
    <source>
        <dbReference type="SAM" id="Phobius"/>
    </source>
</evidence>
<evidence type="ECO:0000313" key="4">
    <source>
        <dbReference type="EMBL" id="KRV46955.1"/>
    </source>
</evidence>
<comment type="caution">
    <text evidence="4">The sequence shown here is derived from an EMBL/GenBank/DDBJ whole genome shotgun (WGS) entry which is preliminary data.</text>
</comment>
<feature type="compositionally biased region" description="Low complexity" evidence="1">
    <location>
        <begin position="33"/>
        <end position="52"/>
    </location>
</feature>
<keyword evidence="3" id="KW-0732">Signal</keyword>
<proteinExistence type="predicted"/>
<dbReference type="NCBIfam" id="TIGR01167">
    <property type="entry name" value="LPXTG_anchor"/>
    <property type="match status" value="1"/>
</dbReference>
<dbReference type="EMBL" id="LLZU01000038">
    <property type="protein sequence ID" value="KRV46955.1"/>
    <property type="molecule type" value="Genomic_DNA"/>
</dbReference>
<dbReference type="AlphaFoldDB" id="A0A0T6LLG5"/>
<evidence type="ECO:0008006" key="6">
    <source>
        <dbReference type="Google" id="ProtNLM"/>
    </source>
</evidence>
<dbReference type="eggNOG" id="ENOG502ZDBV">
    <property type="taxonomic scope" value="Bacteria"/>
</dbReference>
<feature type="compositionally biased region" description="Low complexity" evidence="1">
    <location>
        <begin position="59"/>
        <end position="69"/>
    </location>
</feature>
<organism evidence="4 5">
    <name type="scientific">Wenjunlia vitaminophila</name>
    <name type="common">Streptomyces vitaminophilus</name>
    <dbReference type="NCBI Taxonomy" id="76728"/>
    <lineage>
        <taxon>Bacteria</taxon>
        <taxon>Bacillati</taxon>
        <taxon>Actinomycetota</taxon>
        <taxon>Actinomycetes</taxon>
        <taxon>Kitasatosporales</taxon>
        <taxon>Streptomycetaceae</taxon>
        <taxon>Wenjunlia</taxon>
    </lineage>
</organism>
<feature type="region of interest" description="Disordered" evidence="1">
    <location>
        <begin position="30"/>
        <end position="79"/>
    </location>
</feature>
<name>A0A0T6LLG5_WENVI</name>
<keyword evidence="5" id="KW-1185">Reference proteome</keyword>
<keyword evidence="2" id="KW-0472">Membrane</keyword>
<gene>
    <name evidence="4" type="ORF">AQ490_09320</name>
</gene>
<evidence type="ECO:0000256" key="3">
    <source>
        <dbReference type="SAM" id="SignalP"/>
    </source>
</evidence>
<dbReference type="OrthoDB" id="4268100at2"/>
<feature type="transmembrane region" description="Helical" evidence="2">
    <location>
        <begin position="87"/>
        <end position="105"/>
    </location>
</feature>
<evidence type="ECO:0000313" key="5">
    <source>
        <dbReference type="Proteomes" id="UP000050867"/>
    </source>
</evidence>
<dbReference type="Proteomes" id="UP000050867">
    <property type="component" value="Unassembled WGS sequence"/>
</dbReference>
<protein>
    <recommendedName>
        <fullName evidence="6">LPXTG cell wall anchor domain-containing protein</fullName>
    </recommendedName>
</protein>
<sequence>MELRRPLTAAAASSLLVALTFVPSASAADDEPSQVQRAAATSQSSSRTISETPDGAAVSTDAADTGTGRTDSDLNLADTGSIDTDPYLWGGTAFIGVGAILVLFARRRQFGDL</sequence>
<feature type="chain" id="PRO_5006670497" description="LPXTG cell wall anchor domain-containing protein" evidence="3">
    <location>
        <begin position="28"/>
        <end position="113"/>
    </location>
</feature>
<dbReference type="RefSeq" id="WP_018381926.1">
    <property type="nucleotide sequence ID" value="NZ_LLZU01000038.1"/>
</dbReference>
<accession>A0A0T6LLG5</accession>
<evidence type="ECO:0000256" key="1">
    <source>
        <dbReference type="SAM" id="MobiDB-lite"/>
    </source>
</evidence>
<keyword evidence="2" id="KW-1133">Transmembrane helix</keyword>
<keyword evidence="2" id="KW-0812">Transmembrane</keyword>